<dbReference type="RefSeq" id="WP_346761291.1">
    <property type="nucleotide sequence ID" value="NZ_JAUJEB010000007.1"/>
</dbReference>
<dbReference type="PROSITE" id="PS50005">
    <property type="entry name" value="TPR"/>
    <property type="match status" value="1"/>
</dbReference>
<name>A0ABT8LFJ6_9BACT</name>
<keyword evidence="2" id="KW-0472">Membrane</keyword>
<keyword evidence="2" id="KW-0812">Transmembrane</keyword>
<feature type="transmembrane region" description="Helical" evidence="2">
    <location>
        <begin position="395"/>
        <end position="415"/>
    </location>
</feature>
<feature type="repeat" description="TPR" evidence="1">
    <location>
        <begin position="241"/>
        <end position="274"/>
    </location>
</feature>
<dbReference type="Proteomes" id="UP001172083">
    <property type="component" value="Unassembled WGS sequence"/>
</dbReference>
<dbReference type="EMBL" id="JAUJEB010000007">
    <property type="protein sequence ID" value="MDN5215956.1"/>
    <property type="molecule type" value="Genomic_DNA"/>
</dbReference>
<keyword evidence="1" id="KW-0802">TPR repeat</keyword>
<keyword evidence="2" id="KW-1133">Transmembrane helix</keyword>
<dbReference type="SUPFAM" id="SSF48452">
    <property type="entry name" value="TPR-like"/>
    <property type="match status" value="1"/>
</dbReference>
<comment type="caution">
    <text evidence="3">The sequence shown here is derived from an EMBL/GenBank/DDBJ whole genome shotgun (WGS) entry which is preliminary data.</text>
</comment>
<evidence type="ECO:0000256" key="1">
    <source>
        <dbReference type="PROSITE-ProRule" id="PRU00339"/>
    </source>
</evidence>
<accession>A0ABT8LFJ6</accession>
<dbReference type="Pfam" id="PF13424">
    <property type="entry name" value="TPR_12"/>
    <property type="match status" value="1"/>
</dbReference>
<evidence type="ECO:0000313" key="4">
    <source>
        <dbReference type="Proteomes" id="UP001172083"/>
    </source>
</evidence>
<reference evidence="3" key="1">
    <citation type="submission" date="2023-06" db="EMBL/GenBank/DDBJ databases">
        <title>Genomic of Agaribacillus aureum.</title>
        <authorList>
            <person name="Wang G."/>
        </authorList>
    </citation>
    <scope>NUCLEOTIDE SEQUENCE</scope>
    <source>
        <strain evidence="3">BMA12</strain>
    </source>
</reference>
<dbReference type="SMART" id="SM00028">
    <property type="entry name" value="TPR"/>
    <property type="match status" value="5"/>
</dbReference>
<keyword evidence="4" id="KW-1185">Reference proteome</keyword>
<protein>
    <submittedName>
        <fullName evidence="3">Tetratricopeptide repeat protein</fullName>
    </submittedName>
</protein>
<dbReference type="PANTHER" id="PTHR10098">
    <property type="entry name" value="RAPSYN-RELATED"/>
    <property type="match status" value="1"/>
</dbReference>
<dbReference type="Gene3D" id="1.25.40.10">
    <property type="entry name" value="Tetratricopeptide repeat domain"/>
    <property type="match status" value="2"/>
</dbReference>
<dbReference type="InterPro" id="IPR011990">
    <property type="entry name" value="TPR-like_helical_dom_sf"/>
</dbReference>
<organism evidence="3 4">
    <name type="scientific">Agaribacillus aureus</name>
    <dbReference type="NCBI Taxonomy" id="3051825"/>
    <lineage>
        <taxon>Bacteria</taxon>
        <taxon>Pseudomonadati</taxon>
        <taxon>Bacteroidota</taxon>
        <taxon>Cytophagia</taxon>
        <taxon>Cytophagales</taxon>
        <taxon>Splendidivirgaceae</taxon>
        <taxon>Agaribacillus</taxon>
    </lineage>
</organism>
<sequence>MKRFFVLIVTCSFICSGAVGKEKLPDLLDRLNTSQRLEEKLEIYWEIFLETLSDDPNLYYDLMVKFNDLAINHGSSEDKAKSFWAKAWLSQRLGNLDSAFENYLKSNYWYKQAGLVEFTGDGLKNIGNILKEVNEFGIAYQYYFSALDIYEDLKINPKIINTYRSISTGKLKEKNYADALKYANKALAKAINTHDDKYINIILNLVGMIYYYKKDYTTARNNYFNSIKNIDHLKNKTQILGMAYNNIGETFREQGNYEKAYEYFKQSLSKKLALNNPPLVATTLLNIGKLHLIEGKTDSAIVFLEKALTNLDPGIINENLQEVSSTLIKAYERKSNPGEKDYKRLLELNRGYISRIHHSNRQSYQKLLSLLSANDEVASQAQYHRQKAKSLRSRSIWIITLSLLAILGLLVLLYYREKRFKNFIKQMWQDIKDI</sequence>
<evidence type="ECO:0000313" key="3">
    <source>
        <dbReference type="EMBL" id="MDN5215956.1"/>
    </source>
</evidence>
<dbReference type="PROSITE" id="PS50293">
    <property type="entry name" value="TPR_REGION"/>
    <property type="match status" value="1"/>
</dbReference>
<dbReference type="InterPro" id="IPR019734">
    <property type="entry name" value="TPR_rpt"/>
</dbReference>
<gene>
    <name evidence="3" type="ORF">QQ020_28015</name>
</gene>
<evidence type="ECO:0000256" key="2">
    <source>
        <dbReference type="SAM" id="Phobius"/>
    </source>
</evidence>
<proteinExistence type="predicted"/>